<dbReference type="Proteomes" id="UP000192445">
    <property type="component" value="Chromosome"/>
</dbReference>
<proteinExistence type="predicted"/>
<dbReference type="KEGG" id="svu:B1H20_16955"/>
<dbReference type="RefSeq" id="WP_083192829.1">
    <property type="nucleotide sequence ID" value="NZ_CP020570.1"/>
</dbReference>
<organism evidence="1 2">
    <name type="scientific">Streptomyces violaceoruber</name>
    <dbReference type="NCBI Taxonomy" id="1935"/>
    <lineage>
        <taxon>Bacteria</taxon>
        <taxon>Bacillati</taxon>
        <taxon>Actinomycetota</taxon>
        <taxon>Actinomycetes</taxon>
        <taxon>Kitasatosporales</taxon>
        <taxon>Streptomycetaceae</taxon>
        <taxon>Streptomyces</taxon>
        <taxon>Streptomyces violaceoruber group</taxon>
    </lineage>
</organism>
<evidence type="ECO:0008006" key="3">
    <source>
        <dbReference type="Google" id="ProtNLM"/>
    </source>
</evidence>
<evidence type="ECO:0000313" key="1">
    <source>
        <dbReference type="EMBL" id="ARF62889.1"/>
    </source>
</evidence>
<dbReference type="STRING" id="1935.B1H20_16955"/>
<accession>A0A1V0UCF8</accession>
<evidence type="ECO:0000313" key="2">
    <source>
        <dbReference type="Proteomes" id="UP000192445"/>
    </source>
</evidence>
<name>A0A1V0UCF8_STRVN</name>
<protein>
    <recommendedName>
        <fullName evidence="3">DUF1902 domain-containing protein</fullName>
    </recommendedName>
</protein>
<dbReference type="AlphaFoldDB" id="A0A1V0UCF8"/>
<sequence>MKVEVVFRTAGQADAVVGEAEGETFAEMQAELPALLRALATEIEGRDHVGEVPDAAAHG</sequence>
<dbReference type="EMBL" id="CP020570">
    <property type="protein sequence ID" value="ARF62889.1"/>
    <property type="molecule type" value="Genomic_DNA"/>
</dbReference>
<reference evidence="1 2" key="1">
    <citation type="submission" date="2017-03" db="EMBL/GenBank/DDBJ databases">
        <title>Complete Genome Sequence of a natural compounds producer, Streptomyces violaceus S21.</title>
        <authorList>
            <person name="Zhong C."/>
            <person name="Zhao Z."/>
            <person name="Fu J."/>
            <person name="Zong G."/>
            <person name="Qin R."/>
            <person name="Cao G."/>
        </authorList>
    </citation>
    <scope>NUCLEOTIDE SEQUENCE [LARGE SCALE GENOMIC DNA]</scope>
    <source>
        <strain evidence="1 2">S21</strain>
    </source>
</reference>
<gene>
    <name evidence="1" type="ORF">B1H20_16955</name>
</gene>